<name>A0ABU6XV11_9FABA</name>
<keyword evidence="4" id="KW-0418">Kinase</keyword>
<dbReference type="SUPFAM" id="SSF56112">
    <property type="entry name" value="Protein kinase-like (PK-like)"/>
    <property type="match status" value="1"/>
</dbReference>
<dbReference type="Proteomes" id="UP001341840">
    <property type="component" value="Unassembled WGS sequence"/>
</dbReference>
<organism evidence="6 7">
    <name type="scientific">Stylosanthes scabra</name>
    <dbReference type="NCBI Taxonomy" id="79078"/>
    <lineage>
        <taxon>Eukaryota</taxon>
        <taxon>Viridiplantae</taxon>
        <taxon>Streptophyta</taxon>
        <taxon>Embryophyta</taxon>
        <taxon>Tracheophyta</taxon>
        <taxon>Spermatophyta</taxon>
        <taxon>Magnoliopsida</taxon>
        <taxon>eudicotyledons</taxon>
        <taxon>Gunneridae</taxon>
        <taxon>Pentapetalae</taxon>
        <taxon>rosids</taxon>
        <taxon>fabids</taxon>
        <taxon>Fabales</taxon>
        <taxon>Fabaceae</taxon>
        <taxon>Papilionoideae</taxon>
        <taxon>50 kb inversion clade</taxon>
        <taxon>dalbergioids sensu lato</taxon>
        <taxon>Dalbergieae</taxon>
        <taxon>Pterocarpus clade</taxon>
        <taxon>Stylosanthes</taxon>
    </lineage>
</organism>
<reference evidence="6 7" key="1">
    <citation type="journal article" date="2023" name="Plants (Basel)">
        <title>Bridging the Gap: Combining Genomics and Transcriptomics Approaches to Understand Stylosanthes scabra, an Orphan Legume from the Brazilian Caatinga.</title>
        <authorList>
            <person name="Ferreira-Neto J.R.C."/>
            <person name="da Silva M.D."/>
            <person name="Binneck E."/>
            <person name="de Melo N.F."/>
            <person name="da Silva R.H."/>
            <person name="de Melo A.L.T.M."/>
            <person name="Pandolfi V."/>
            <person name="Bustamante F.O."/>
            <person name="Brasileiro-Vidal A.C."/>
            <person name="Benko-Iseppon A.M."/>
        </authorList>
    </citation>
    <scope>NUCLEOTIDE SEQUENCE [LARGE SCALE GENOMIC DNA]</scope>
    <source>
        <tissue evidence="6">Leaves</tissue>
    </source>
</reference>
<proteinExistence type="inferred from homology"/>
<gene>
    <name evidence="6" type="ORF">PIB30_086843</name>
</gene>
<accession>A0ABU6XV11</accession>
<keyword evidence="5" id="KW-0067">ATP-binding</keyword>
<comment type="caution">
    <text evidence="6">The sequence shown here is derived from an EMBL/GenBank/DDBJ whole genome shotgun (WGS) entry which is preliminary data.</text>
</comment>
<keyword evidence="7" id="KW-1185">Reference proteome</keyword>
<evidence type="ECO:0000256" key="4">
    <source>
        <dbReference type="ARBA" id="ARBA00022777"/>
    </source>
</evidence>
<evidence type="ECO:0000256" key="5">
    <source>
        <dbReference type="ARBA" id="ARBA00022840"/>
    </source>
</evidence>
<dbReference type="PANTHER" id="PTHR34273:SF2">
    <property type="entry name" value="METHYLTHIORIBOSE KINASE"/>
    <property type="match status" value="1"/>
</dbReference>
<protein>
    <recommendedName>
        <fullName evidence="8">Aminoglycoside phosphotransferase domain-containing protein</fullName>
    </recommendedName>
</protein>
<sequence>MFMLLLLVTTRGNTDDNEFKLDDMWSFVDCANSDKSLNDIIQNIEAVRSKFYKLKRLTEQVLFFDPYKVAQYNPWTFPYPDLDADAVPEDNLLKLEVAELKSKFCERAHALIHGDLHTGSVMVTGESTQFTDTKFAFYGPMVSILEHFWEIRFWLIFLMIDMQIKQMIEN</sequence>
<keyword evidence="3" id="KW-0547">Nucleotide-binding</keyword>
<evidence type="ECO:0000256" key="2">
    <source>
        <dbReference type="ARBA" id="ARBA00022679"/>
    </source>
</evidence>
<dbReference type="InterPro" id="IPR011009">
    <property type="entry name" value="Kinase-like_dom_sf"/>
</dbReference>
<evidence type="ECO:0000256" key="1">
    <source>
        <dbReference type="ARBA" id="ARBA00010165"/>
    </source>
</evidence>
<dbReference type="PANTHER" id="PTHR34273">
    <property type="entry name" value="METHYLTHIORIBOSE KINASE"/>
    <property type="match status" value="1"/>
</dbReference>
<dbReference type="EMBL" id="JASCZI010212953">
    <property type="protein sequence ID" value="MED6200608.1"/>
    <property type="molecule type" value="Genomic_DNA"/>
</dbReference>
<evidence type="ECO:0000313" key="6">
    <source>
        <dbReference type="EMBL" id="MED6200608.1"/>
    </source>
</evidence>
<keyword evidence="2" id="KW-0808">Transferase</keyword>
<dbReference type="Gene3D" id="3.90.1200.10">
    <property type="match status" value="1"/>
</dbReference>
<evidence type="ECO:0000256" key="3">
    <source>
        <dbReference type="ARBA" id="ARBA00022741"/>
    </source>
</evidence>
<evidence type="ECO:0000313" key="7">
    <source>
        <dbReference type="Proteomes" id="UP001341840"/>
    </source>
</evidence>
<evidence type="ECO:0008006" key="8">
    <source>
        <dbReference type="Google" id="ProtNLM"/>
    </source>
</evidence>
<comment type="similarity">
    <text evidence="1">Belongs to the methylthioribose kinase family.</text>
</comment>